<keyword evidence="14" id="KW-1185">Reference proteome</keyword>
<evidence type="ECO:0000256" key="10">
    <source>
        <dbReference type="ARBA" id="ARBA00023242"/>
    </source>
</evidence>
<dbReference type="Pfam" id="PF00096">
    <property type="entry name" value="zf-C2H2"/>
    <property type="match status" value="2"/>
</dbReference>
<evidence type="ECO:0000256" key="6">
    <source>
        <dbReference type="ARBA" id="ARBA00022833"/>
    </source>
</evidence>
<dbReference type="EMBL" id="ML003386">
    <property type="protein sequence ID" value="RKP34052.1"/>
    <property type="molecule type" value="Genomic_DNA"/>
</dbReference>
<dbReference type="PANTHER" id="PTHR23235:SF120">
    <property type="entry name" value="KRUPPEL-LIKE FACTOR 15"/>
    <property type="match status" value="1"/>
</dbReference>
<evidence type="ECO:0000256" key="11">
    <source>
        <dbReference type="PROSITE-ProRule" id="PRU00042"/>
    </source>
</evidence>
<evidence type="ECO:0000313" key="13">
    <source>
        <dbReference type="EMBL" id="RKP34052.1"/>
    </source>
</evidence>
<dbReference type="AlphaFoldDB" id="A0A4P9ZND4"/>
<dbReference type="PANTHER" id="PTHR23235">
    <property type="entry name" value="KRUEPPEL-LIKE TRANSCRIPTION FACTOR"/>
    <property type="match status" value="1"/>
</dbReference>
<keyword evidence="3" id="KW-0479">Metal-binding</keyword>
<keyword evidence="7" id="KW-0805">Transcription regulation</keyword>
<evidence type="ECO:0000256" key="7">
    <source>
        <dbReference type="ARBA" id="ARBA00023015"/>
    </source>
</evidence>
<dbReference type="GO" id="GO:0000978">
    <property type="term" value="F:RNA polymerase II cis-regulatory region sequence-specific DNA binding"/>
    <property type="evidence" value="ECO:0007669"/>
    <property type="project" value="TreeGrafter"/>
</dbReference>
<dbReference type="SMART" id="SM00355">
    <property type="entry name" value="ZnF_C2H2"/>
    <property type="match status" value="2"/>
</dbReference>
<dbReference type="InterPro" id="IPR036236">
    <property type="entry name" value="Znf_C2H2_sf"/>
</dbReference>
<dbReference type="InterPro" id="IPR013087">
    <property type="entry name" value="Znf_C2H2_type"/>
</dbReference>
<evidence type="ECO:0000256" key="2">
    <source>
        <dbReference type="ARBA" id="ARBA00004123"/>
    </source>
</evidence>
<evidence type="ECO:0000256" key="3">
    <source>
        <dbReference type="ARBA" id="ARBA00022723"/>
    </source>
</evidence>
<keyword evidence="8" id="KW-0238">DNA-binding</keyword>
<evidence type="ECO:0000256" key="9">
    <source>
        <dbReference type="ARBA" id="ARBA00023163"/>
    </source>
</evidence>
<organism evidence="13 14">
    <name type="scientific">Dimargaris cristalligena</name>
    <dbReference type="NCBI Taxonomy" id="215637"/>
    <lineage>
        <taxon>Eukaryota</taxon>
        <taxon>Fungi</taxon>
        <taxon>Fungi incertae sedis</taxon>
        <taxon>Zoopagomycota</taxon>
        <taxon>Kickxellomycotina</taxon>
        <taxon>Dimargaritomycetes</taxon>
        <taxon>Dimargaritales</taxon>
        <taxon>Dimargaritaceae</taxon>
        <taxon>Dimargaris</taxon>
    </lineage>
</organism>
<evidence type="ECO:0000256" key="1">
    <source>
        <dbReference type="ARBA" id="ARBA00003767"/>
    </source>
</evidence>
<dbReference type="PROSITE" id="PS00028">
    <property type="entry name" value="ZINC_FINGER_C2H2_1"/>
    <property type="match status" value="2"/>
</dbReference>
<dbReference type="Gene3D" id="3.30.160.60">
    <property type="entry name" value="Classic Zinc Finger"/>
    <property type="match status" value="2"/>
</dbReference>
<feature type="non-terminal residue" evidence="13">
    <location>
        <position position="1"/>
    </location>
</feature>
<keyword evidence="6" id="KW-0862">Zinc</keyword>
<dbReference type="GO" id="GO:0000981">
    <property type="term" value="F:DNA-binding transcription factor activity, RNA polymerase II-specific"/>
    <property type="evidence" value="ECO:0007669"/>
    <property type="project" value="TreeGrafter"/>
</dbReference>
<name>A0A4P9ZND4_9FUNG</name>
<feature type="domain" description="C2H2-type" evidence="12">
    <location>
        <begin position="40"/>
        <end position="62"/>
    </location>
</feature>
<feature type="non-terminal residue" evidence="13">
    <location>
        <position position="62"/>
    </location>
</feature>
<dbReference type="SUPFAM" id="SSF57667">
    <property type="entry name" value="beta-beta-alpha zinc fingers"/>
    <property type="match status" value="1"/>
</dbReference>
<dbReference type="GO" id="GO:0008270">
    <property type="term" value="F:zinc ion binding"/>
    <property type="evidence" value="ECO:0007669"/>
    <property type="project" value="UniProtKB-KW"/>
</dbReference>
<proteinExistence type="predicted"/>
<sequence>HMKMHVGEQISYACKTCLKLFSQSSHLFVHMRTHTGEKPFACTLCPKSFPQSNHLTAHAKTH</sequence>
<dbReference type="FunFam" id="3.30.160.60:FF:001498">
    <property type="entry name" value="Zinc finger protein 404"/>
    <property type="match status" value="1"/>
</dbReference>
<comment type="subcellular location">
    <subcellularLocation>
        <location evidence="2">Nucleus</location>
    </subcellularLocation>
</comment>
<dbReference type="STRING" id="215637.A0A4P9ZND4"/>
<evidence type="ECO:0000259" key="12">
    <source>
        <dbReference type="PROSITE" id="PS50157"/>
    </source>
</evidence>
<keyword evidence="9" id="KW-0804">Transcription</keyword>
<reference evidence="14" key="1">
    <citation type="journal article" date="2018" name="Nat. Microbiol.">
        <title>Leveraging single-cell genomics to expand the fungal tree of life.</title>
        <authorList>
            <person name="Ahrendt S.R."/>
            <person name="Quandt C.A."/>
            <person name="Ciobanu D."/>
            <person name="Clum A."/>
            <person name="Salamov A."/>
            <person name="Andreopoulos B."/>
            <person name="Cheng J.F."/>
            <person name="Woyke T."/>
            <person name="Pelin A."/>
            <person name="Henrissat B."/>
            <person name="Reynolds N.K."/>
            <person name="Benny G.L."/>
            <person name="Smith M.E."/>
            <person name="James T.Y."/>
            <person name="Grigoriev I.V."/>
        </authorList>
    </citation>
    <scope>NUCLEOTIDE SEQUENCE [LARGE SCALE GENOMIC DNA]</scope>
    <source>
        <strain evidence="14">RSA 468</strain>
    </source>
</reference>
<evidence type="ECO:0000256" key="5">
    <source>
        <dbReference type="ARBA" id="ARBA00022771"/>
    </source>
</evidence>
<dbReference type="GO" id="GO:0005634">
    <property type="term" value="C:nucleus"/>
    <property type="evidence" value="ECO:0007669"/>
    <property type="project" value="UniProtKB-SubCell"/>
</dbReference>
<evidence type="ECO:0000313" key="14">
    <source>
        <dbReference type="Proteomes" id="UP000268162"/>
    </source>
</evidence>
<comment type="function">
    <text evidence="1">May be involved in transcriptional regulation.</text>
</comment>
<keyword evidence="5 11" id="KW-0863">Zinc-finger</keyword>
<dbReference type="FunFam" id="3.30.160.60:FF:000097">
    <property type="entry name" value="Zinc finger protein"/>
    <property type="match status" value="1"/>
</dbReference>
<feature type="domain" description="C2H2-type" evidence="12">
    <location>
        <begin position="12"/>
        <end position="39"/>
    </location>
</feature>
<keyword evidence="10" id="KW-0539">Nucleus</keyword>
<protein>
    <recommendedName>
        <fullName evidence="12">C2H2-type domain-containing protein</fullName>
    </recommendedName>
</protein>
<accession>A0A4P9ZND4</accession>
<dbReference type="Proteomes" id="UP000268162">
    <property type="component" value="Unassembled WGS sequence"/>
</dbReference>
<evidence type="ECO:0000256" key="8">
    <source>
        <dbReference type="ARBA" id="ARBA00023125"/>
    </source>
</evidence>
<gene>
    <name evidence="13" type="ORF">BJ085DRAFT_822</name>
</gene>
<evidence type="ECO:0000256" key="4">
    <source>
        <dbReference type="ARBA" id="ARBA00022737"/>
    </source>
</evidence>
<dbReference type="PROSITE" id="PS50157">
    <property type="entry name" value="ZINC_FINGER_C2H2_2"/>
    <property type="match status" value="2"/>
</dbReference>
<keyword evidence="4" id="KW-0677">Repeat</keyword>